<dbReference type="Gene3D" id="3.40.630.40">
    <property type="entry name" value="Zn-dependent exopeptidases"/>
    <property type="match status" value="1"/>
</dbReference>
<dbReference type="Pfam" id="PF01522">
    <property type="entry name" value="Polysacc_deac_1"/>
    <property type="match status" value="1"/>
</dbReference>
<dbReference type="GO" id="GO:0046872">
    <property type="term" value="F:metal ion binding"/>
    <property type="evidence" value="ECO:0007669"/>
    <property type="project" value="UniProtKB-KW"/>
</dbReference>
<dbReference type="SUPFAM" id="SSF53187">
    <property type="entry name" value="Zn-dependent exopeptidases"/>
    <property type="match status" value="1"/>
</dbReference>
<evidence type="ECO:0000313" key="5">
    <source>
        <dbReference type="Proteomes" id="UP000632125"/>
    </source>
</evidence>
<keyword evidence="5" id="KW-1185">Reference proteome</keyword>
<evidence type="ECO:0000256" key="1">
    <source>
        <dbReference type="ARBA" id="ARBA00022723"/>
    </source>
</evidence>
<dbReference type="PANTHER" id="PTHR10587">
    <property type="entry name" value="GLYCOSYL TRANSFERASE-RELATED"/>
    <property type="match status" value="1"/>
</dbReference>
<keyword evidence="2" id="KW-0378">Hydrolase</keyword>
<dbReference type="GO" id="GO:0016020">
    <property type="term" value="C:membrane"/>
    <property type="evidence" value="ECO:0007669"/>
    <property type="project" value="TreeGrafter"/>
</dbReference>
<dbReference type="Pfam" id="PF01520">
    <property type="entry name" value="Amidase_3"/>
    <property type="match status" value="1"/>
</dbReference>
<accession>A0A927CRB2</accession>
<gene>
    <name evidence="4" type="ORF">IDH41_24230</name>
</gene>
<dbReference type="InterPro" id="IPR002508">
    <property type="entry name" value="MurNAc-LAA_cat"/>
</dbReference>
<dbReference type="Proteomes" id="UP000632125">
    <property type="component" value="Unassembled WGS sequence"/>
</dbReference>
<dbReference type="InterPro" id="IPR050248">
    <property type="entry name" value="Polysacc_deacetylase_ArnD"/>
</dbReference>
<evidence type="ECO:0000313" key="4">
    <source>
        <dbReference type="EMBL" id="MBD2871702.1"/>
    </source>
</evidence>
<dbReference type="PROSITE" id="PS51677">
    <property type="entry name" value="NODB"/>
    <property type="match status" value="1"/>
</dbReference>
<dbReference type="InterPro" id="IPR002509">
    <property type="entry name" value="NODB_dom"/>
</dbReference>
<dbReference type="CDD" id="cd10917">
    <property type="entry name" value="CE4_NodB_like_6s_7s"/>
    <property type="match status" value="1"/>
</dbReference>
<keyword evidence="1" id="KW-0479">Metal-binding</keyword>
<dbReference type="GO" id="GO:0005975">
    <property type="term" value="P:carbohydrate metabolic process"/>
    <property type="evidence" value="ECO:0007669"/>
    <property type="project" value="InterPro"/>
</dbReference>
<dbReference type="PANTHER" id="PTHR10587:SF133">
    <property type="entry name" value="CHITIN DEACETYLASE 1-RELATED"/>
    <property type="match status" value="1"/>
</dbReference>
<dbReference type="RefSeq" id="WP_190865733.1">
    <property type="nucleotide sequence ID" value="NZ_JACXIY010000034.1"/>
</dbReference>
<name>A0A927CRB2_9BACL</name>
<dbReference type="SUPFAM" id="SSF88713">
    <property type="entry name" value="Glycoside hydrolase/deacetylase"/>
    <property type="match status" value="1"/>
</dbReference>
<organism evidence="4 5">
    <name type="scientific">Paenibacillus arenilitoris</name>
    <dbReference type="NCBI Taxonomy" id="2772299"/>
    <lineage>
        <taxon>Bacteria</taxon>
        <taxon>Bacillati</taxon>
        <taxon>Bacillota</taxon>
        <taxon>Bacilli</taxon>
        <taxon>Bacillales</taxon>
        <taxon>Paenibacillaceae</taxon>
        <taxon>Paenibacillus</taxon>
    </lineage>
</organism>
<dbReference type="CDD" id="cd02696">
    <property type="entry name" value="MurNAc-LAA"/>
    <property type="match status" value="1"/>
</dbReference>
<dbReference type="SMART" id="SM00646">
    <property type="entry name" value="Ami_3"/>
    <property type="match status" value="1"/>
</dbReference>
<dbReference type="AlphaFoldDB" id="A0A927CRB2"/>
<dbReference type="InterPro" id="IPR011330">
    <property type="entry name" value="Glyco_hydro/deAcase_b/a-brl"/>
</dbReference>
<dbReference type="Gene3D" id="3.20.20.370">
    <property type="entry name" value="Glycoside hydrolase/deacetylase"/>
    <property type="match status" value="1"/>
</dbReference>
<comment type="caution">
    <text evidence="4">The sequence shown here is derived from an EMBL/GenBank/DDBJ whole genome shotgun (WGS) entry which is preliminary data.</text>
</comment>
<dbReference type="EMBL" id="JACXIY010000034">
    <property type="protein sequence ID" value="MBD2871702.1"/>
    <property type="molecule type" value="Genomic_DNA"/>
</dbReference>
<feature type="domain" description="NodB homology" evidence="3">
    <location>
        <begin position="275"/>
        <end position="458"/>
    </location>
</feature>
<sequence length="472" mass="52066">MTTLTKRKALARGFLVVLLLLIFWIGSIIAWNNRSSGEEIVPEKLAAGSGPSIDGSPKPPPGMRAYTVIIDAGHGGHDPGATGASGDYERDYTLSLSRKVFELLQAEPMFEPLLTRSDDTFVELEDRAAFANEWEADAFLSIHGNTYEDSSVSGTETLYLNENSVLLAETMQRHVVEATGFRDRGVKKQQLKVLSLTEMPSALIEIGYLTNAEQEADMLSLEGQATAAQAVVDGLKRYFEIAEEPAGGNSQETGKAEEPAIENKIYYNGQASDGKRTALTFDDGPDDVVTPRILDILKENKIKATFFMLGSQAAAHPEVVRRIVDEGHAIGNHSWSHPRFNDITMEEARKQINDTQQKLEEIAGVRPSLFRPPYGALDEEKEELVYEMKLAIVNWSVDTMDWSGLSAPDILELVREQIWPGGIILQHSSGGKDHELSNTIEALKQIIPELSEQGYSFVTVPELLHLSDSQPQ</sequence>
<protein>
    <submittedName>
        <fullName evidence="4">N-acetylmuramoyl-L-alanine amidase</fullName>
    </submittedName>
</protein>
<reference evidence="4" key="1">
    <citation type="submission" date="2020-09" db="EMBL/GenBank/DDBJ databases">
        <title>A novel bacterium of genus Paenibacillus, isolated from South China Sea.</title>
        <authorList>
            <person name="Huang H."/>
            <person name="Mo K."/>
            <person name="Hu Y."/>
        </authorList>
    </citation>
    <scope>NUCLEOTIDE SEQUENCE</scope>
    <source>
        <strain evidence="4">IB182493</strain>
    </source>
</reference>
<evidence type="ECO:0000259" key="3">
    <source>
        <dbReference type="PROSITE" id="PS51677"/>
    </source>
</evidence>
<evidence type="ECO:0000256" key="2">
    <source>
        <dbReference type="ARBA" id="ARBA00022801"/>
    </source>
</evidence>
<proteinExistence type="predicted"/>
<dbReference type="GO" id="GO:0008745">
    <property type="term" value="F:N-acetylmuramoyl-L-alanine amidase activity"/>
    <property type="evidence" value="ECO:0007669"/>
    <property type="project" value="InterPro"/>
</dbReference>
<dbReference type="GO" id="GO:0009253">
    <property type="term" value="P:peptidoglycan catabolic process"/>
    <property type="evidence" value="ECO:0007669"/>
    <property type="project" value="InterPro"/>
</dbReference>